<accession>A0A015IBQ5</accession>
<gene>
    <name evidence="2" type="ORF">RirG_233020</name>
</gene>
<comment type="caution">
    <text evidence="2">The sequence shown here is derived from an EMBL/GenBank/DDBJ whole genome shotgun (WGS) entry which is preliminary data.</text>
</comment>
<feature type="transmembrane region" description="Helical" evidence="1">
    <location>
        <begin position="6"/>
        <end position="28"/>
    </location>
</feature>
<organism evidence="2 3">
    <name type="scientific">Rhizophagus irregularis (strain DAOM 197198w)</name>
    <name type="common">Glomus intraradices</name>
    <dbReference type="NCBI Taxonomy" id="1432141"/>
    <lineage>
        <taxon>Eukaryota</taxon>
        <taxon>Fungi</taxon>
        <taxon>Fungi incertae sedis</taxon>
        <taxon>Mucoromycota</taxon>
        <taxon>Glomeromycotina</taxon>
        <taxon>Glomeromycetes</taxon>
        <taxon>Glomerales</taxon>
        <taxon>Glomeraceae</taxon>
        <taxon>Rhizophagus</taxon>
    </lineage>
</organism>
<name>A0A015IBQ5_RHIIW</name>
<dbReference type="AlphaFoldDB" id="A0A015IBQ5"/>
<evidence type="ECO:0000313" key="3">
    <source>
        <dbReference type="Proteomes" id="UP000022910"/>
    </source>
</evidence>
<keyword evidence="1" id="KW-0812">Transmembrane</keyword>
<keyword evidence="3" id="KW-1185">Reference proteome</keyword>
<dbReference type="Proteomes" id="UP000022910">
    <property type="component" value="Unassembled WGS sequence"/>
</dbReference>
<keyword evidence="1" id="KW-1133">Transmembrane helix</keyword>
<reference evidence="2 3" key="1">
    <citation type="submission" date="2014-02" db="EMBL/GenBank/DDBJ databases">
        <title>Single nucleus genome sequencing reveals high similarity among nuclei of an endomycorrhizal fungus.</title>
        <authorList>
            <person name="Lin K."/>
            <person name="Geurts R."/>
            <person name="Zhang Z."/>
            <person name="Limpens E."/>
            <person name="Saunders D.G."/>
            <person name="Mu D."/>
            <person name="Pang E."/>
            <person name="Cao H."/>
            <person name="Cha H."/>
            <person name="Lin T."/>
            <person name="Zhou Q."/>
            <person name="Shang Y."/>
            <person name="Li Y."/>
            <person name="Ivanov S."/>
            <person name="Sharma T."/>
            <person name="Velzen R.V."/>
            <person name="Ruijter N.D."/>
            <person name="Aanen D.K."/>
            <person name="Win J."/>
            <person name="Kamoun S."/>
            <person name="Bisseling T."/>
            <person name="Huang S."/>
        </authorList>
    </citation>
    <scope>NUCLEOTIDE SEQUENCE [LARGE SCALE GENOMIC DNA]</scope>
    <source>
        <strain evidence="3">DAOM197198w</strain>
    </source>
</reference>
<dbReference type="HOGENOM" id="CLU_1220267_0_0_1"/>
<proteinExistence type="predicted"/>
<evidence type="ECO:0000313" key="2">
    <source>
        <dbReference type="EMBL" id="EXX54612.1"/>
    </source>
</evidence>
<protein>
    <submittedName>
        <fullName evidence="2">Uncharacterized protein</fullName>
    </submittedName>
</protein>
<keyword evidence="1" id="KW-0472">Membrane</keyword>
<dbReference type="EMBL" id="JEMT01028454">
    <property type="protein sequence ID" value="EXX54612.1"/>
    <property type="molecule type" value="Genomic_DNA"/>
</dbReference>
<evidence type="ECO:0000256" key="1">
    <source>
        <dbReference type="SAM" id="Phobius"/>
    </source>
</evidence>
<sequence length="227" mass="25188">MTSKTWSILFIAAFNASGYTFTFLAVIYANSIQKRGNVCIPNWYHNLFANVTIPDKFGLLQDRFMTEQRPLSQIAKELAPCTSPPGYKKNWIVTLNNNGLPLFGKQIQIQPKHSTCTIVYWTSDCLFCPNDLITYNLVLASWILPMKKSSIMNHTSRLSATVSWAEIMDYVILNCNHSACLVLAADIPCTSIGTIDLASPASPLLIAGDVAASDSHYTFTLMVLLLI</sequence>